<evidence type="ECO:0000259" key="15">
    <source>
        <dbReference type="PROSITE" id="PS51462"/>
    </source>
</evidence>
<dbReference type="AlphaFoldDB" id="A0A1A8XNL9"/>
<comment type="cofactor">
    <cofactor evidence="1 13">
        <name>Mg(2+)</name>
        <dbReference type="ChEBI" id="CHEBI:18420"/>
    </cofactor>
</comment>
<dbReference type="RefSeq" id="WP_186410620.1">
    <property type="nucleotide sequence ID" value="NZ_FLQY01000108.1"/>
</dbReference>
<comment type="catalytic activity">
    <reaction evidence="12">
        <text>ADP-D-ribose + H2O = D-ribose 5-phosphate + AMP + 2 H(+)</text>
        <dbReference type="Rhea" id="RHEA:10412"/>
        <dbReference type="ChEBI" id="CHEBI:15377"/>
        <dbReference type="ChEBI" id="CHEBI:15378"/>
        <dbReference type="ChEBI" id="CHEBI:57967"/>
        <dbReference type="ChEBI" id="CHEBI:78346"/>
        <dbReference type="ChEBI" id="CHEBI:456215"/>
        <dbReference type="EC" id="3.6.1.13"/>
    </reaction>
</comment>
<dbReference type="GO" id="GO:0005829">
    <property type="term" value="C:cytosol"/>
    <property type="evidence" value="ECO:0007669"/>
    <property type="project" value="TreeGrafter"/>
</dbReference>
<dbReference type="Gene3D" id="3.90.79.10">
    <property type="entry name" value="Nucleoside Triphosphate Pyrophosphohydrolase"/>
    <property type="match status" value="1"/>
</dbReference>
<dbReference type="EMBL" id="FLQY01000108">
    <property type="protein sequence ID" value="SBT06759.1"/>
    <property type="molecule type" value="Genomic_DNA"/>
</dbReference>
<dbReference type="NCBIfam" id="TIGR00052">
    <property type="entry name" value="nudix-type nucleoside diphosphatase, YffH/AdpP family"/>
    <property type="match status" value="1"/>
</dbReference>
<keyword evidence="17" id="KW-1185">Reference proteome</keyword>
<dbReference type="GO" id="GO:0047631">
    <property type="term" value="F:ADP-ribose diphosphatase activity"/>
    <property type="evidence" value="ECO:0007669"/>
    <property type="project" value="UniProtKB-EC"/>
</dbReference>
<evidence type="ECO:0000256" key="6">
    <source>
        <dbReference type="ARBA" id="ARBA00022801"/>
    </source>
</evidence>
<feature type="binding site" evidence="13">
    <location>
        <position position="99"/>
    </location>
    <ligand>
        <name>Mg(2+)</name>
        <dbReference type="ChEBI" id="CHEBI:18420"/>
        <label>1</label>
    </ligand>
</feature>
<dbReference type="InterPro" id="IPR015797">
    <property type="entry name" value="NUDIX_hydrolase-like_dom_sf"/>
</dbReference>
<evidence type="ECO:0000256" key="2">
    <source>
        <dbReference type="ARBA" id="ARBA00007482"/>
    </source>
</evidence>
<protein>
    <recommendedName>
        <fullName evidence="4">ADP-ribose pyrophosphatase</fullName>
        <ecNumber evidence="3">3.6.1.13</ecNumber>
    </recommendedName>
    <alternativeName>
        <fullName evidence="9">ADP-ribose diphosphatase</fullName>
    </alternativeName>
    <alternativeName>
        <fullName evidence="11">ADP-ribose phosphohydrolase</fullName>
    </alternativeName>
    <alternativeName>
        <fullName evidence="10">Adenosine diphosphoribose pyrophosphatase</fullName>
    </alternativeName>
</protein>
<feature type="domain" description="Nudix hydrolase" evidence="15">
    <location>
        <begin position="42"/>
        <end position="178"/>
    </location>
</feature>
<reference evidence="16 17" key="1">
    <citation type="submission" date="2016-06" db="EMBL/GenBank/DDBJ databases">
        <authorList>
            <person name="Kjaerup R.B."/>
            <person name="Dalgaard T.S."/>
            <person name="Juul-Madsen H.R."/>
        </authorList>
    </citation>
    <scope>NUCLEOTIDE SEQUENCE [LARGE SCALE GENOMIC DNA]</scope>
    <source>
        <strain evidence="16">2</strain>
    </source>
</reference>
<dbReference type="InterPro" id="IPR000086">
    <property type="entry name" value="NUDIX_hydrolase_dom"/>
</dbReference>
<evidence type="ECO:0000256" key="12">
    <source>
        <dbReference type="ARBA" id="ARBA00049546"/>
    </source>
</evidence>
<evidence type="ECO:0000256" key="5">
    <source>
        <dbReference type="ARBA" id="ARBA00022723"/>
    </source>
</evidence>
<dbReference type="PROSITE" id="PS51462">
    <property type="entry name" value="NUDIX"/>
    <property type="match status" value="1"/>
</dbReference>
<dbReference type="GO" id="GO:0006753">
    <property type="term" value="P:nucleoside phosphate metabolic process"/>
    <property type="evidence" value="ECO:0007669"/>
    <property type="project" value="TreeGrafter"/>
</dbReference>
<proteinExistence type="inferred from homology"/>
<name>A0A1A8XNL9_9RHOO</name>
<dbReference type="SUPFAM" id="SSF55811">
    <property type="entry name" value="Nudix"/>
    <property type="match status" value="1"/>
</dbReference>
<accession>A0A1A8XNL9</accession>
<evidence type="ECO:0000256" key="10">
    <source>
        <dbReference type="ARBA" id="ARBA00030308"/>
    </source>
</evidence>
<feature type="binding site" evidence="13">
    <location>
        <position position="151"/>
    </location>
    <ligand>
        <name>Mg(2+)</name>
        <dbReference type="ChEBI" id="CHEBI:18420"/>
        <label>2</label>
    </ligand>
</feature>
<evidence type="ECO:0000313" key="17">
    <source>
        <dbReference type="Proteomes" id="UP000199600"/>
    </source>
</evidence>
<dbReference type="GO" id="GO:0019693">
    <property type="term" value="P:ribose phosphate metabolic process"/>
    <property type="evidence" value="ECO:0007669"/>
    <property type="project" value="TreeGrafter"/>
</dbReference>
<dbReference type="InterPro" id="IPR004385">
    <property type="entry name" value="NDP_pyrophosphatase"/>
</dbReference>
<dbReference type="PANTHER" id="PTHR11839">
    <property type="entry name" value="UDP/ADP-SUGAR PYROPHOSPHATASE"/>
    <property type="match status" value="1"/>
</dbReference>
<dbReference type="GO" id="GO:0019144">
    <property type="term" value="F:ADP-sugar diphosphatase activity"/>
    <property type="evidence" value="ECO:0007669"/>
    <property type="project" value="TreeGrafter"/>
</dbReference>
<evidence type="ECO:0000256" key="9">
    <source>
        <dbReference type="ARBA" id="ARBA00030162"/>
    </source>
</evidence>
<feature type="binding site" evidence="13">
    <location>
        <position position="83"/>
    </location>
    <ligand>
        <name>Mg(2+)</name>
        <dbReference type="ChEBI" id="CHEBI:18420"/>
        <label>1</label>
    </ligand>
</feature>
<evidence type="ECO:0000256" key="13">
    <source>
        <dbReference type="PIRSR" id="PIRSR604385-2"/>
    </source>
</evidence>
<dbReference type="EC" id="3.6.1.13" evidence="3"/>
<gene>
    <name evidence="16" type="ORF">PROAA_1960007</name>
</gene>
<feature type="binding site" evidence="13">
    <location>
        <position position="103"/>
    </location>
    <ligand>
        <name>Mg(2+)</name>
        <dbReference type="ChEBI" id="CHEBI:18420"/>
        <label>1</label>
    </ligand>
</feature>
<evidence type="ECO:0000256" key="4">
    <source>
        <dbReference type="ARBA" id="ARBA00013297"/>
    </source>
</evidence>
<dbReference type="PANTHER" id="PTHR11839:SF5">
    <property type="entry name" value="ADP-RIBOSE PYROPHOSPHATASE"/>
    <property type="match status" value="1"/>
</dbReference>
<dbReference type="GO" id="GO:0046872">
    <property type="term" value="F:metal ion binding"/>
    <property type="evidence" value="ECO:0007669"/>
    <property type="project" value="UniProtKB-KW"/>
</dbReference>
<dbReference type="Pfam" id="PF00293">
    <property type="entry name" value="NUDIX"/>
    <property type="match status" value="1"/>
</dbReference>
<feature type="short sequence motif" description="Nudix box" evidence="14">
    <location>
        <begin position="84"/>
        <end position="106"/>
    </location>
</feature>
<evidence type="ECO:0000256" key="3">
    <source>
        <dbReference type="ARBA" id="ARBA00012453"/>
    </source>
</evidence>
<keyword evidence="7 13" id="KW-0460">Magnesium</keyword>
<evidence type="ECO:0000256" key="11">
    <source>
        <dbReference type="ARBA" id="ARBA00033056"/>
    </source>
</evidence>
<evidence type="ECO:0000313" key="16">
    <source>
        <dbReference type="EMBL" id="SBT06759.1"/>
    </source>
</evidence>
<keyword evidence="5 13" id="KW-0479">Metal-binding</keyword>
<evidence type="ECO:0000256" key="1">
    <source>
        <dbReference type="ARBA" id="ARBA00001946"/>
    </source>
</evidence>
<keyword evidence="6 16" id="KW-0378">Hydrolase</keyword>
<dbReference type="Proteomes" id="UP000199600">
    <property type="component" value="Unassembled WGS sequence"/>
</dbReference>
<sequence>MIVRLLKERLGYSGFFSLRRLTVEHELFGGGMSVPLEREVLERSDVAAAVLYDPVLDKFVMVEQFRAGAYAAGVDPWLPDIVAGRIETGQSPMETIVREIKEESGLTPLAVEPIGSYLTAPHLSSERVHLFIARVDASQAVGTHGVSSEGEDIRPLVIDRAEALRLMQTQTLSLWAGLALGRMVSRIGPEAAP</sequence>
<evidence type="ECO:0000256" key="8">
    <source>
        <dbReference type="ARBA" id="ARBA00025164"/>
    </source>
</evidence>
<evidence type="ECO:0000256" key="7">
    <source>
        <dbReference type="ARBA" id="ARBA00022842"/>
    </source>
</evidence>
<comment type="similarity">
    <text evidence="2">Belongs to the Nudix hydrolase family. NudF subfamily.</text>
</comment>
<organism evidence="16 17">
    <name type="scientific">Candidatus Propionivibrio aalborgensis</name>
    <dbReference type="NCBI Taxonomy" id="1860101"/>
    <lineage>
        <taxon>Bacteria</taxon>
        <taxon>Pseudomonadati</taxon>
        <taxon>Pseudomonadota</taxon>
        <taxon>Betaproteobacteria</taxon>
        <taxon>Rhodocyclales</taxon>
        <taxon>Rhodocyclaceae</taxon>
        <taxon>Propionivibrio</taxon>
    </lineage>
</organism>
<comment type="function">
    <text evidence="8">Acts on ADP-mannose and ADP-glucose as well as ADP-ribose. Prevents glycogen biosynthesis. The reaction catalyzed by this enzyme is a limiting step of the gluconeogenic process.</text>
</comment>
<evidence type="ECO:0000256" key="14">
    <source>
        <dbReference type="PIRSR" id="PIRSR604385-3"/>
    </source>
</evidence>